<dbReference type="AlphaFoldDB" id="A0A1C1A2A4"/>
<dbReference type="PANTHER" id="PTHR43744">
    <property type="entry name" value="ABC TRANSPORTER PERMEASE PROTEIN MG189-RELATED-RELATED"/>
    <property type="match status" value="1"/>
</dbReference>
<feature type="transmembrane region" description="Helical" evidence="7">
    <location>
        <begin position="150"/>
        <end position="168"/>
    </location>
</feature>
<evidence type="ECO:0000256" key="6">
    <source>
        <dbReference type="ARBA" id="ARBA00023136"/>
    </source>
</evidence>
<dbReference type="STRING" id="512399.A8709_25085"/>
<dbReference type="Proteomes" id="UP000093309">
    <property type="component" value="Unassembled WGS sequence"/>
</dbReference>
<keyword evidence="3" id="KW-1003">Cell membrane</keyword>
<evidence type="ECO:0000256" key="2">
    <source>
        <dbReference type="ARBA" id="ARBA00022448"/>
    </source>
</evidence>
<accession>A0A1C1A2A4</accession>
<dbReference type="InterPro" id="IPR035906">
    <property type="entry name" value="MetI-like_sf"/>
</dbReference>
<gene>
    <name evidence="9" type="ORF">A8709_25085</name>
</gene>
<keyword evidence="2 7" id="KW-0813">Transport</keyword>
<feature type="transmembrane region" description="Helical" evidence="7">
    <location>
        <begin position="80"/>
        <end position="104"/>
    </location>
</feature>
<feature type="transmembrane region" description="Helical" evidence="7">
    <location>
        <begin position="259"/>
        <end position="278"/>
    </location>
</feature>
<evidence type="ECO:0000256" key="3">
    <source>
        <dbReference type="ARBA" id="ARBA00022475"/>
    </source>
</evidence>
<dbReference type="SUPFAM" id="SSF161098">
    <property type="entry name" value="MetI-like"/>
    <property type="match status" value="1"/>
</dbReference>
<reference evidence="10" key="1">
    <citation type="submission" date="2016-05" db="EMBL/GenBank/DDBJ databases">
        <title>Paenibacillus oryzae. sp. nov., isolated from the rice root.</title>
        <authorList>
            <person name="Zhang J."/>
            <person name="Zhang X."/>
        </authorList>
    </citation>
    <scope>NUCLEOTIDE SEQUENCE [LARGE SCALE GENOMIC DNA]</scope>
    <source>
        <strain evidence="10">KCTC13222</strain>
    </source>
</reference>
<dbReference type="PANTHER" id="PTHR43744:SF9">
    <property type="entry name" value="POLYGALACTURONAN_RHAMNOGALACTURONAN TRANSPORT SYSTEM PERMEASE PROTEIN YTCP"/>
    <property type="match status" value="1"/>
</dbReference>
<dbReference type="GO" id="GO:0055085">
    <property type="term" value="P:transmembrane transport"/>
    <property type="evidence" value="ECO:0007669"/>
    <property type="project" value="InterPro"/>
</dbReference>
<dbReference type="PROSITE" id="PS50928">
    <property type="entry name" value="ABC_TM1"/>
    <property type="match status" value="1"/>
</dbReference>
<name>A0A1C1A2A4_9BACL</name>
<comment type="subcellular location">
    <subcellularLocation>
        <location evidence="1 7">Cell membrane</location>
        <topology evidence="1 7">Multi-pass membrane protein</topology>
    </subcellularLocation>
</comment>
<dbReference type="Gene3D" id="1.10.3720.10">
    <property type="entry name" value="MetI-like"/>
    <property type="match status" value="1"/>
</dbReference>
<evidence type="ECO:0000313" key="9">
    <source>
        <dbReference type="EMBL" id="OCT14660.1"/>
    </source>
</evidence>
<dbReference type="GO" id="GO:0005886">
    <property type="term" value="C:plasma membrane"/>
    <property type="evidence" value="ECO:0007669"/>
    <property type="project" value="UniProtKB-SubCell"/>
</dbReference>
<comment type="caution">
    <text evidence="9">The sequence shown here is derived from an EMBL/GenBank/DDBJ whole genome shotgun (WGS) entry which is preliminary data.</text>
</comment>
<sequence>MVKRTSSTNQLHRKGIVDVIILIILLLVCLTTLYPLVNMLFISLSSMEEVVKSSGFMLYPKKINFEGYNYVFNHVGLLKAYQTTIFITVVGTAINLLMTTLGAYVLSVRDMPGRNFLMTVVIITMFFGGGLIPSYLVIKSLGMINTVWSLMIPGAISAWLLVLMRNFFQGVPKELRESARIDGCSEMKTLTHIMLPLSMPIIATLTLFYGVTHWNEYLNVIIYINNNKINTLQVLLRTMYASNNLEIDGDRLPPPVETIRSATVMLTAIPIICVYPFLQKYFVQGIMVGSLKG</sequence>
<dbReference type="OrthoDB" id="157184at2"/>
<dbReference type="Pfam" id="PF00528">
    <property type="entry name" value="BPD_transp_1"/>
    <property type="match status" value="1"/>
</dbReference>
<dbReference type="CDD" id="cd06261">
    <property type="entry name" value="TM_PBP2"/>
    <property type="match status" value="1"/>
</dbReference>
<dbReference type="EMBL" id="LYPC01000018">
    <property type="protein sequence ID" value="OCT14660.1"/>
    <property type="molecule type" value="Genomic_DNA"/>
</dbReference>
<feature type="transmembrane region" description="Helical" evidence="7">
    <location>
        <begin position="189"/>
        <end position="211"/>
    </location>
</feature>
<keyword evidence="4 7" id="KW-0812">Transmembrane</keyword>
<dbReference type="InterPro" id="IPR000515">
    <property type="entry name" value="MetI-like"/>
</dbReference>
<evidence type="ECO:0000256" key="5">
    <source>
        <dbReference type="ARBA" id="ARBA00022989"/>
    </source>
</evidence>
<evidence type="ECO:0000313" key="10">
    <source>
        <dbReference type="Proteomes" id="UP000093309"/>
    </source>
</evidence>
<dbReference type="RefSeq" id="WP_065852899.1">
    <property type="nucleotide sequence ID" value="NZ_LYPC01000018.1"/>
</dbReference>
<evidence type="ECO:0000256" key="7">
    <source>
        <dbReference type="RuleBase" id="RU363032"/>
    </source>
</evidence>
<keyword evidence="5 7" id="KW-1133">Transmembrane helix</keyword>
<feature type="transmembrane region" description="Helical" evidence="7">
    <location>
        <begin position="116"/>
        <end position="138"/>
    </location>
</feature>
<keyword evidence="10" id="KW-1185">Reference proteome</keyword>
<feature type="transmembrane region" description="Helical" evidence="7">
    <location>
        <begin position="16"/>
        <end position="37"/>
    </location>
</feature>
<proteinExistence type="inferred from homology"/>
<protein>
    <recommendedName>
        <fullName evidence="8">ABC transmembrane type-1 domain-containing protein</fullName>
    </recommendedName>
</protein>
<comment type="similarity">
    <text evidence="7">Belongs to the binding-protein-dependent transport system permease family.</text>
</comment>
<evidence type="ECO:0000256" key="1">
    <source>
        <dbReference type="ARBA" id="ARBA00004651"/>
    </source>
</evidence>
<evidence type="ECO:0000256" key="4">
    <source>
        <dbReference type="ARBA" id="ARBA00022692"/>
    </source>
</evidence>
<evidence type="ECO:0000259" key="8">
    <source>
        <dbReference type="PROSITE" id="PS50928"/>
    </source>
</evidence>
<feature type="domain" description="ABC transmembrane type-1" evidence="8">
    <location>
        <begin position="81"/>
        <end position="277"/>
    </location>
</feature>
<keyword evidence="6 7" id="KW-0472">Membrane</keyword>
<organism evidence="9 10">
    <name type="scientific">Paenibacillus pectinilyticus</name>
    <dbReference type="NCBI Taxonomy" id="512399"/>
    <lineage>
        <taxon>Bacteria</taxon>
        <taxon>Bacillati</taxon>
        <taxon>Bacillota</taxon>
        <taxon>Bacilli</taxon>
        <taxon>Bacillales</taxon>
        <taxon>Paenibacillaceae</taxon>
        <taxon>Paenibacillus</taxon>
    </lineage>
</organism>